<dbReference type="GeneID" id="19342137"/>
<evidence type="ECO:0000313" key="2">
    <source>
        <dbReference type="Proteomes" id="UP000016932"/>
    </source>
</evidence>
<sequence>MGKSNKATTWEQDQYLQAFAGLTVNQLKSQATDEPDGVFKFSANEKALALQHAVKNVYTDKVPPPINVFIHLVTGVIPVPIQYGLDATEACLEGVRRLIMHVIAEATKQGLVHSEDVGNGVWKVHVSTHLINWDGTGGWKAIKKPSLFPEGPVQQNEFASYQKLVPNATSAESWATLIKMAMHHFAATANSQVVAQAANTMITPRVLAAPTTALAGITNTPATTSTYRPSNFTDQPTHEQDNQMNAYYAFRRFLGRHNIEARHGVAPPAHVLKTFAWNGGNGEKQPGHDYVNCFACTGGRYCFLSTSVRHYLEREILQSLVYLIVMNINAAKATIEPGITFAVSHEYEAKSEIRRPEYSIEMN</sequence>
<dbReference type="AlphaFoldDB" id="M2ZZB5"/>
<name>M2ZZB5_PSEFD</name>
<dbReference type="HOGENOM" id="CLU_763174_0_0_1"/>
<evidence type="ECO:0000313" key="1">
    <source>
        <dbReference type="EMBL" id="EME77506.1"/>
    </source>
</evidence>
<dbReference type="RefSeq" id="XP_007931936.1">
    <property type="nucleotide sequence ID" value="XM_007933745.1"/>
</dbReference>
<dbReference type="OrthoDB" id="3648839at2759"/>
<dbReference type="VEuPathDB" id="FungiDB:MYCFIDRAFT_84042"/>
<reference evidence="1 2" key="1">
    <citation type="journal article" date="2012" name="PLoS Pathog.">
        <title>Diverse lifestyles and strategies of plant pathogenesis encoded in the genomes of eighteen Dothideomycetes fungi.</title>
        <authorList>
            <person name="Ohm R.A."/>
            <person name="Feau N."/>
            <person name="Henrissat B."/>
            <person name="Schoch C.L."/>
            <person name="Horwitz B.A."/>
            <person name="Barry K.W."/>
            <person name="Condon B.J."/>
            <person name="Copeland A.C."/>
            <person name="Dhillon B."/>
            <person name="Glaser F."/>
            <person name="Hesse C.N."/>
            <person name="Kosti I."/>
            <person name="LaButti K."/>
            <person name="Lindquist E.A."/>
            <person name="Lucas S."/>
            <person name="Salamov A.A."/>
            <person name="Bradshaw R.E."/>
            <person name="Ciuffetti L."/>
            <person name="Hamelin R.C."/>
            <person name="Kema G.H.J."/>
            <person name="Lawrence C."/>
            <person name="Scott J.A."/>
            <person name="Spatafora J.W."/>
            <person name="Turgeon B.G."/>
            <person name="de Wit P.J.G.M."/>
            <person name="Zhong S."/>
            <person name="Goodwin S.B."/>
            <person name="Grigoriev I.V."/>
        </authorList>
    </citation>
    <scope>NUCLEOTIDE SEQUENCE [LARGE SCALE GENOMIC DNA]</scope>
    <source>
        <strain evidence="1 2">CIRAD86</strain>
    </source>
</reference>
<dbReference type="KEGG" id="pfj:MYCFIDRAFT_84042"/>
<organism evidence="1 2">
    <name type="scientific">Pseudocercospora fijiensis (strain CIRAD86)</name>
    <name type="common">Black leaf streak disease fungus</name>
    <name type="synonym">Mycosphaerella fijiensis</name>
    <dbReference type="NCBI Taxonomy" id="383855"/>
    <lineage>
        <taxon>Eukaryota</taxon>
        <taxon>Fungi</taxon>
        <taxon>Dikarya</taxon>
        <taxon>Ascomycota</taxon>
        <taxon>Pezizomycotina</taxon>
        <taxon>Dothideomycetes</taxon>
        <taxon>Dothideomycetidae</taxon>
        <taxon>Mycosphaerellales</taxon>
        <taxon>Mycosphaerellaceae</taxon>
        <taxon>Pseudocercospora</taxon>
    </lineage>
</organism>
<dbReference type="Proteomes" id="UP000016932">
    <property type="component" value="Unassembled WGS sequence"/>
</dbReference>
<keyword evidence="2" id="KW-1185">Reference proteome</keyword>
<gene>
    <name evidence="1" type="ORF">MYCFIDRAFT_84042</name>
</gene>
<proteinExistence type="predicted"/>
<accession>M2ZZB5</accession>
<protein>
    <submittedName>
        <fullName evidence="1">Uncharacterized protein</fullName>
    </submittedName>
</protein>
<dbReference type="EMBL" id="KB446565">
    <property type="protein sequence ID" value="EME77506.1"/>
    <property type="molecule type" value="Genomic_DNA"/>
</dbReference>